<evidence type="ECO:0000313" key="1">
    <source>
        <dbReference type="EMBL" id="NGY62218.1"/>
    </source>
</evidence>
<name>A0A7C9VYI9_9PSEU</name>
<keyword evidence="2" id="KW-1185">Reference proteome</keyword>
<sequence length="110" mass="11676">MPSPSRSSSRCGLIRALADDVDLRTSDTGTTIRFHFATSQAGAPPVAPVTPSELIDLTSEESTDGTQVLRVTGDLDTCAANELRAPLLAHIDRQGDRRPVATSTSLLWAT</sequence>
<dbReference type="Proteomes" id="UP000481360">
    <property type="component" value="Unassembled WGS sequence"/>
</dbReference>
<evidence type="ECO:0000313" key="2">
    <source>
        <dbReference type="Proteomes" id="UP000481360"/>
    </source>
</evidence>
<protein>
    <submittedName>
        <fullName evidence="1">Uncharacterized protein</fullName>
    </submittedName>
</protein>
<reference evidence="1 2" key="1">
    <citation type="submission" date="2020-03" db="EMBL/GenBank/DDBJ databases">
        <title>Isolation and identification of active actinomycetes.</title>
        <authorList>
            <person name="Sun X."/>
        </authorList>
    </citation>
    <scope>NUCLEOTIDE SEQUENCE [LARGE SCALE GENOMIC DNA]</scope>
    <source>
        <strain evidence="1 2">NEAU-D13</strain>
    </source>
</reference>
<accession>A0A7C9VYI9</accession>
<dbReference type="EMBL" id="JAAMPJ010000007">
    <property type="protein sequence ID" value="NGY62218.1"/>
    <property type="molecule type" value="Genomic_DNA"/>
</dbReference>
<organism evidence="1 2">
    <name type="scientific">Lentzea alba</name>
    <dbReference type="NCBI Taxonomy" id="2714351"/>
    <lineage>
        <taxon>Bacteria</taxon>
        <taxon>Bacillati</taxon>
        <taxon>Actinomycetota</taxon>
        <taxon>Actinomycetes</taxon>
        <taxon>Pseudonocardiales</taxon>
        <taxon>Pseudonocardiaceae</taxon>
        <taxon>Lentzea</taxon>
    </lineage>
</organism>
<dbReference type="AlphaFoldDB" id="A0A7C9VYI9"/>
<dbReference type="RefSeq" id="WP_166049504.1">
    <property type="nucleotide sequence ID" value="NZ_JAAMPJ010000007.1"/>
</dbReference>
<comment type="caution">
    <text evidence="1">The sequence shown here is derived from an EMBL/GenBank/DDBJ whole genome shotgun (WGS) entry which is preliminary data.</text>
</comment>
<proteinExistence type="predicted"/>
<gene>
    <name evidence="1" type="ORF">G7043_25145</name>
</gene>